<evidence type="ECO:0000313" key="2">
    <source>
        <dbReference type="EMBL" id="GFY89119.1"/>
    </source>
</evidence>
<dbReference type="Proteomes" id="UP000585474">
    <property type="component" value="Unassembled WGS sequence"/>
</dbReference>
<reference evidence="2 3" key="1">
    <citation type="submission" date="2019-07" db="EMBL/GenBank/DDBJ databases">
        <title>De Novo Assembly of kiwifruit Actinidia rufa.</title>
        <authorList>
            <person name="Sugita-Konishi S."/>
            <person name="Sato K."/>
            <person name="Mori E."/>
            <person name="Abe Y."/>
            <person name="Kisaki G."/>
            <person name="Hamano K."/>
            <person name="Suezawa K."/>
            <person name="Otani M."/>
            <person name="Fukuda T."/>
            <person name="Manabe T."/>
            <person name="Gomi K."/>
            <person name="Tabuchi M."/>
            <person name="Akimitsu K."/>
            <person name="Kataoka I."/>
        </authorList>
    </citation>
    <scope>NUCLEOTIDE SEQUENCE [LARGE SCALE GENOMIC DNA]</scope>
    <source>
        <strain evidence="3">cv. Fuchu</strain>
    </source>
</reference>
<evidence type="ECO:0000256" key="1">
    <source>
        <dbReference type="SAM" id="MobiDB-lite"/>
    </source>
</evidence>
<feature type="region of interest" description="Disordered" evidence="1">
    <location>
        <begin position="29"/>
        <end position="53"/>
    </location>
</feature>
<protein>
    <submittedName>
        <fullName evidence="2">Uncharacterized protein</fullName>
    </submittedName>
</protein>
<dbReference type="AlphaFoldDB" id="A0A7J0ESZ2"/>
<gene>
    <name evidence="2" type="ORF">Acr_06g0010590</name>
</gene>
<organism evidence="2 3">
    <name type="scientific">Actinidia rufa</name>
    <dbReference type="NCBI Taxonomy" id="165716"/>
    <lineage>
        <taxon>Eukaryota</taxon>
        <taxon>Viridiplantae</taxon>
        <taxon>Streptophyta</taxon>
        <taxon>Embryophyta</taxon>
        <taxon>Tracheophyta</taxon>
        <taxon>Spermatophyta</taxon>
        <taxon>Magnoliopsida</taxon>
        <taxon>eudicotyledons</taxon>
        <taxon>Gunneridae</taxon>
        <taxon>Pentapetalae</taxon>
        <taxon>asterids</taxon>
        <taxon>Ericales</taxon>
        <taxon>Actinidiaceae</taxon>
        <taxon>Actinidia</taxon>
    </lineage>
</organism>
<name>A0A7J0ESZ2_9ERIC</name>
<dbReference type="OrthoDB" id="654716at2759"/>
<proteinExistence type="predicted"/>
<dbReference type="EMBL" id="BJWL01000006">
    <property type="protein sequence ID" value="GFY89119.1"/>
    <property type="molecule type" value="Genomic_DNA"/>
</dbReference>
<evidence type="ECO:0000313" key="3">
    <source>
        <dbReference type="Proteomes" id="UP000585474"/>
    </source>
</evidence>
<accession>A0A7J0ESZ2</accession>
<sequence length="53" mass="6047">MGGNNRQQKKSSSSCLFSFFNMFKAKRSSKEVEDNFEGRPGECVAEHDRQDSN</sequence>
<comment type="caution">
    <text evidence="2">The sequence shown here is derived from an EMBL/GenBank/DDBJ whole genome shotgun (WGS) entry which is preliminary data.</text>
</comment>
<keyword evidence="3" id="KW-1185">Reference proteome</keyword>